<proteinExistence type="predicted"/>
<organism evidence="1 2">
    <name type="scientific">Suttonella indologenes</name>
    <dbReference type="NCBI Taxonomy" id="13276"/>
    <lineage>
        <taxon>Bacteria</taxon>
        <taxon>Pseudomonadati</taxon>
        <taxon>Pseudomonadota</taxon>
        <taxon>Gammaproteobacteria</taxon>
        <taxon>Cardiobacteriales</taxon>
        <taxon>Cardiobacteriaceae</taxon>
        <taxon>Suttonella</taxon>
    </lineage>
</organism>
<name>A0A380N2X9_9GAMM</name>
<dbReference type="Proteomes" id="UP000254575">
    <property type="component" value="Unassembled WGS sequence"/>
</dbReference>
<protein>
    <submittedName>
        <fullName evidence="1">Uncharacterized protein conserved in bacteria</fullName>
    </submittedName>
</protein>
<dbReference type="AlphaFoldDB" id="A0A380N2X9"/>
<reference evidence="1 2" key="1">
    <citation type="submission" date="2018-06" db="EMBL/GenBank/DDBJ databases">
        <authorList>
            <consortium name="Pathogen Informatics"/>
            <person name="Doyle S."/>
        </authorList>
    </citation>
    <scope>NUCLEOTIDE SEQUENCE [LARGE SCALE GENOMIC DNA]</scope>
    <source>
        <strain evidence="1 2">NCTC10717</strain>
    </source>
</reference>
<keyword evidence="2" id="KW-1185">Reference proteome</keyword>
<dbReference type="InterPro" id="IPR009241">
    <property type="entry name" value="HigB-like"/>
</dbReference>
<dbReference type="InterPro" id="IPR035093">
    <property type="entry name" value="RelE/ParE_toxin_dom_sf"/>
</dbReference>
<dbReference type="EMBL" id="UHIA01000004">
    <property type="protein sequence ID" value="SUO98473.1"/>
    <property type="molecule type" value="Genomic_DNA"/>
</dbReference>
<evidence type="ECO:0000313" key="1">
    <source>
        <dbReference type="EMBL" id="SUO98473.1"/>
    </source>
</evidence>
<dbReference type="Pfam" id="PF05973">
    <property type="entry name" value="Gp49"/>
    <property type="match status" value="1"/>
</dbReference>
<dbReference type="SUPFAM" id="SSF143011">
    <property type="entry name" value="RelE-like"/>
    <property type="match status" value="1"/>
</dbReference>
<gene>
    <name evidence="1" type="ORF">NCTC10717_02225</name>
</gene>
<sequence>MIFTDAFDAWFQGLDDEEQDSILHYLNVLKNKGSQLGRPYVDTLKGASLSNLKELRVQHQGKPYRLLFVFDPIRQVVMLCGAIRQAISVFIKK</sequence>
<evidence type="ECO:0000313" key="2">
    <source>
        <dbReference type="Proteomes" id="UP000254575"/>
    </source>
</evidence>
<accession>A0A380N2X9</accession>